<comment type="caution">
    <text evidence="2">The sequence shown here is derived from an EMBL/GenBank/DDBJ whole genome shotgun (WGS) entry which is preliminary data.</text>
</comment>
<feature type="compositionally biased region" description="Polar residues" evidence="1">
    <location>
        <begin position="85"/>
        <end position="99"/>
    </location>
</feature>
<dbReference type="KEGG" id="mrr:Moror_3474"/>
<dbReference type="OrthoDB" id="2506944at2759"/>
<sequence length="286" mass="31516">MPPPTDPREIRRTDGNGYPHPDINDTRSLISRLTSEPRSANNELPAASRATAEPENTLIYPDPTPNPDVKPKNKPVDLPSLLQPRASTTLNPRNLQTPEASVPPESGAYPRGWRGDNDPPTLSLRSPTLAPTLMMQLVNRISALCADWSAISPDIACSTCAIDASKLNLDIHLATALTNEGLATLCAEGLIQAQTLCRMMAVMMMNLGTISEESTEMLTQEYDRDTQLLFVGVDLQKVRFLLVEERQVMGWQLTFDVPAMPRMGTVDEMLDTLYDYDSELYGDGES</sequence>
<dbReference type="Proteomes" id="UP000017559">
    <property type="component" value="Unassembled WGS sequence"/>
</dbReference>
<evidence type="ECO:0008006" key="4">
    <source>
        <dbReference type="Google" id="ProtNLM"/>
    </source>
</evidence>
<name>V2XRV3_MONRO</name>
<protein>
    <recommendedName>
        <fullName evidence="4">Reverse transcriptase-rnase h-integrase</fullName>
    </recommendedName>
</protein>
<organism evidence="2 3">
    <name type="scientific">Moniliophthora roreri (strain MCA 2997)</name>
    <name type="common">Cocoa frosty pod rot fungus</name>
    <name type="synonym">Crinipellis roreri</name>
    <dbReference type="NCBI Taxonomy" id="1381753"/>
    <lineage>
        <taxon>Eukaryota</taxon>
        <taxon>Fungi</taxon>
        <taxon>Dikarya</taxon>
        <taxon>Basidiomycota</taxon>
        <taxon>Agaricomycotina</taxon>
        <taxon>Agaricomycetes</taxon>
        <taxon>Agaricomycetidae</taxon>
        <taxon>Agaricales</taxon>
        <taxon>Marasmiineae</taxon>
        <taxon>Marasmiaceae</taxon>
        <taxon>Moniliophthora</taxon>
    </lineage>
</organism>
<dbReference type="HOGENOM" id="CLU_036636_1_1_1"/>
<feature type="compositionally biased region" description="Polar residues" evidence="1">
    <location>
        <begin position="26"/>
        <end position="42"/>
    </location>
</feature>
<feature type="region of interest" description="Disordered" evidence="1">
    <location>
        <begin position="1"/>
        <end position="118"/>
    </location>
</feature>
<dbReference type="AlphaFoldDB" id="V2XRV3"/>
<evidence type="ECO:0000313" key="2">
    <source>
        <dbReference type="EMBL" id="ESK82139.1"/>
    </source>
</evidence>
<accession>V2XRV3</accession>
<feature type="compositionally biased region" description="Basic and acidic residues" evidence="1">
    <location>
        <begin position="1"/>
        <end position="14"/>
    </location>
</feature>
<gene>
    <name evidence="2" type="ORF">Moror_3474</name>
</gene>
<proteinExistence type="predicted"/>
<keyword evidence="3" id="KW-1185">Reference proteome</keyword>
<evidence type="ECO:0000313" key="3">
    <source>
        <dbReference type="Proteomes" id="UP000017559"/>
    </source>
</evidence>
<dbReference type="EMBL" id="AWSO01002060">
    <property type="protein sequence ID" value="ESK82139.1"/>
    <property type="molecule type" value="Genomic_DNA"/>
</dbReference>
<evidence type="ECO:0000256" key="1">
    <source>
        <dbReference type="SAM" id="MobiDB-lite"/>
    </source>
</evidence>
<reference evidence="2 3" key="1">
    <citation type="journal article" date="2014" name="BMC Genomics">
        <title>Genome and secretome analysis of the hemibiotrophic fungal pathogen, Moniliophthora roreri, which causes frosty pod rot disease of cacao: mechanisms of the biotrophic and necrotrophic phases.</title>
        <authorList>
            <person name="Meinhardt L.W."/>
            <person name="Costa G.G.L."/>
            <person name="Thomazella D.P.T."/>
            <person name="Teixeira P.J.P.L."/>
            <person name="Carazzolle M.F."/>
            <person name="Schuster S.C."/>
            <person name="Carlson J.E."/>
            <person name="Guiltinan M.J."/>
            <person name="Mieczkowski P."/>
            <person name="Farmer A."/>
            <person name="Ramaraj T."/>
            <person name="Crozier J."/>
            <person name="Davis R.E."/>
            <person name="Shao J."/>
            <person name="Melnick R.L."/>
            <person name="Pereira G.A.G."/>
            <person name="Bailey B.A."/>
        </authorList>
    </citation>
    <scope>NUCLEOTIDE SEQUENCE [LARGE SCALE GENOMIC DNA]</scope>
    <source>
        <strain evidence="2 3">MCA 2997</strain>
    </source>
</reference>